<evidence type="ECO:0000256" key="1">
    <source>
        <dbReference type="SAM" id="SignalP"/>
    </source>
</evidence>
<dbReference type="EMBL" id="CP092900">
    <property type="protein sequence ID" value="UTC24227.1"/>
    <property type="molecule type" value="Genomic_DNA"/>
</dbReference>
<keyword evidence="3" id="KW-1185">Reference proteome</keyword>
<organism evidence="2 3">
    <name type="scientific">Candidatus Comchoanobacter bicostacola</name>
    <dbReference type="NCBI Taxonomy" id="2919598"/>
    <lineage>
        <taxon>Bacteria</taxon>
        <taxon>Pseudomonadati</taxon>
        <taxon>Pseudomonadota</taxon>
        <taxon>Gammaproteobacteria</taxon>
        <taxon>Candidatus Comchoanobacterales</taxon>
        <taxon>Candidatus Comchoanobacteraceae</taxon>
        <taxon>Candidatus Comchoanobacter</taxon>
    </lineage>
</organism>
<name>A0ABY5DJM9_9GAMM</name>
<sequence>MKKIITLLLATNLSAAQVLLQASYGTQLSPSIIRMAGYYVQFDQQMTSPYDVGLGYMFNFKNMFVLPVMLEGKPLSLESWINSENGDESVMDPFEILLRPGIRLDDHEVYGLVGFQLRGFKQTISEKDHNFSLQVRPNFYGAGYSRSLSEYFDYITEFKFYYQSAKAYAMGEETLSIDDGLKVTDASCRVGLRLRI</sequence>
<gene>
    <name evidence="2" type="ORF">MMH89_03190</name>
</gene>
<dbReference type="Proteomes" id="UP001055955">
    <property type="component" value="Chromosome"/>
</dbReference>
<protein>
    <recommendedName>
        <fullName evidence="4">Outer membrane protein beta-barrel domain-containing protein</fullName>
    </recommendedName>
</protein>
<accession>A0ABY5DJM9</accession>
<dbReference type="RefSeq" id="WP_258568012.1">
    <property type="nucleotide sequence ID" value="NZ_CP092900.1"/>
</dbReference>
<evidence type="ECO:0008006" key="4">
    <source>
        <dbReference type="Google" id="ProtNLM"/>
    </source>
</evidence>
<keyword evidence="1" id="KW-0732">Signal</keyword>
<reference evidence="2 3" key="1">
    <citation type="journal article" date="2022" name="Nat. Microbiol.">
        <title>The microbiome of a bacterivorous marine choanoflagellate contains a resource-demanding obligate bacterial associate.</title>
        <authorList>
            <person name="Needham D.M."/>
            <person name="Poirier C."/>
            <person name="Bachy C."/>
            <person name="George E.E."/>
            <person name="Wilken S."/>
            <person name="Yung C.C.M."/>
            <person name="Limardo A.J."/>
            <person name="Morando M."/>
            <person name="Sudek L."/>
            <person name="Malmstrom R.R."/>
            <person name="Keeling P.J."/>
            <person name="Santoro A.E."/>
            <person name="Worden A.Z."/>
        </authorList>
    </citation>
    <scope>NUCLEOTIDE SEQUENCE [LARGE SCALE GENOMIC DNA]</scope>
    <source>
        <strain evidence="2 3">Comchoano-1</strain>
    </source>
</reference>
<evidence type="ECO:0000313" key="2">
    <source>
        <dbReference type="EMBL" id="UTC24227.1"/>
    </source>
</evidence>
<proteinExistence type="predicted"/>
<feature type="signal peptide" evidence="1">
    <location>
        <begin position="1"/>
        <end position="15"/>
    </location>
</feature>
<feature type="chain" id="PRO_5047076056" description="Outer membrane protein beta-barrel domain-containing protein" evidence="1">
    <location>
        <begin position="16"/>
        <end position="196"/>
    </location>
</feature>
<evidence type="ECO:0000313" key="3">
    <source>
        <dbReference type="Proteomes" id="UP001055955"/>
    </source>
</evidence>